<dbReference type="Gene3D" id="2.40.290.10">
    <property type="match status" value="1"/>
</dbReference>
<name>A0ABM1VRY3_APLCA</name>
<keyword evidence="6" id="KW-0347">Helicase</keyword>
<dbReference type="PANTHER" id="PTHR12604:SF2">
    <property type="entry name" value="X-RAY REPAIR CROSS-COMPLEMENTING PROTEIN 6"/>
    <property type="match status" value="1"/>
</dbReference>
<keyword evidence="11" id="KW-0539">Nucleus</keyword>
<dbReference type="CDD" id="cd00788">
    <property type="entry name" value="KU70"/>
    <property type="match status" value="1"/>
</dbReference>
<evidence type="ECO:0000256" key="8">
    <source>
        <dbReference type="ARBA" id="ARBA00023125"/>
    </source>
</evidence>
<dbReference type="Proteomes" id="UP000694888">
    <property type="component" value="Unplaced"/>
</dbReference>
<dbReference type="SUPFAM" id="SSF53300">
    <property type="entry name" value="vWA-like"/>
    <property type="match status" value="1"/>
</dbReference>
<dbReference type="InterPro" id="IPR036265">
    <property type="entry name" value="HIT-like_sf"/>
</dbReference>
<dbReference type="Gene3D" id="1.10.1600.10">
    <property type="match status" value="1"/>
</dbReference>
<dbReference type="SUPFAM" id="SSF100939">
    <property type="entry name" value="SPOC domain-like"/>
    <property type="match status" value="1"/>
</dbReference>
<dbReference type="InterPro" id="IPR027388">
    <property type="entry name" value="Ku70_bridge/pillars_dom_sf"/>
</dbReference>
<dbReference type="Gene3D" id="1.10.720.30">
    <property type="entry name" value="SAP domain"/>
    <property type="match status" value="1"/>
</dbReference>
<evidence type="ECO:0000256" key="10">
    <source>
        <dbReference type="ARBA" id="ARBA00023204"/>
    </source>
</evidence>
<feature type="domain" description="Ku" evidence="12">
    <location>
        <begin position="399"/>
        <end position="545"/>
    </location>
</feature>
<dbReference type="Gene3D" id="4.10.970.10">
    <property type="entry name" value="Ku70, bridge and pillars"/>
    <property type="match status" value="1"/>
</dbReference>
<evidence type="ECO:0000256" key="7">
    <source>
        <dbReference type="ARBA" id="ARBA00022840"/>
    </source>
</evidence>
<evidence type="ECO:0000259" key="12">
    <source>
        <dbReference type="SMART" id="SM00559"/>
    </source>
</evidence>
<dbReference type="RefSeq" id="XP_035825175.1">
    <property type="nucleotide sequence ID" value="XM_035969282.1"/>
</dbReference>
<dbReference type="InterPro" id="IPR047087">
    <property type="entry name" value="KU70_core_dom"/>
</dbReference>
<dbReference type="Pfam" id="PF03731">
    <property type="entry name" value="Ku_N"/>
    <property type="match status" value="1"/>
</dbReference>
<dbReference type="SMART" id="SM00559">
    <property type="entry name" value="Ku78"/>
    <property type="match status" value="1"/>
</dbReference>
<evidence type="ECO:0000256" key="2">
    <source>
        <dbReference type="ARBA" id="ARBA00005240"/>
    </source>
</evidence>
<evidence type="ECO:0000256" key="6">
    <source>
        <dbReference type="ARBA" id="ARBA00022806"/>
    </source>
</evidence>
<dbReference type="InterPro" id="IPR006165">
    <property type="entry name" value="Ku70"/>
</dbReference>
<keyword evidence="8" id="KW-0238">DNA-binding</keyword>
<accession>A0ABM1VRY3</accession>
<dbReference type="InterPro" id="IPR005160">
    <property type="entry name" value="Ku_C"/>
</dbReference>
<dbReference type="InterPro" id="IPR005161">
    <property type="entry name" value="Ku_N"/>
</dbReference>
<dbReference type="InterPro" id="IPR016194">
    <property type="entry name" value="SPOC-like_C_dom_sf"/>
</dbReference>
<keyword evidence="5" id="KW-0378">Hydrolase</keyword>
<dbReference type="GeneID" id="101860888"/>
<keyword evidence="10" id="KW-0234">DNA repair</keyword>
<evidence type="ECO:0000256" key="11">
    <source>
        <dbReference type="ARBA" id="ARBA00023242"/>
    </source>
</evidence>
<reference evidence="14" key="1">
    <citation type="submission" date="2025-08" db="UniProtKB">
        <authorList>
            <consortium name="RefSeq"/>
        </authorList>
    </citation>
    <scope>IDENTIFICATION</scope>
</reference>
<keyword evidence="9" id="KW-0233">DNA recombination</keyword>
<dbReference type="CDD" id="cd01458">
    <property type="entry name" value="vWA_ku"/>
    <property type="match status" value="1"/>
</dbReference>
<evidence type="ECO:0000256" key="4">
    <source>
        <dbReference type="ARBA" id="ARBA00022763"/>
    </source>
</evidence>
<gene>
    <name evidence="14" type="primary">LOC101860888</name>
</gene>
<sequence>MAVPVNENPVEHPKCIFCKIAHKLEPNSRLLHDDDEFVIFKDIKPAAEHHYLVVPKDHLKDPKSLKASDVNLVERMVSVGTEYLQSVNGKLRSSGLAMADWGFAHFGDDDENEDEDGEFGFQARFNQRDGLIFLIDTSKSMFDAADDEECLFQLCMKAAKTTVQNKIISSERDLIGTVFFGTEESENQSGFKHVYVYQSLDQPGAQRILDLEDMEENCVRTFSKDYGHNEAYSLRDALWTCQNMFASSAQNLGSKRIMLFTNNDDPHGANPQLRRLAVTKASDLNETGIDLELMHLQNPGQSFDINKFYKDILYNDDDDINEMADPAEKMEELLRRVRSKDHKKRANRRIPFSLGEGLNFSVGVYNLVRSCPKPYAVKLTKKENAELKSHTKTYLPDTGEVLMPQDLKKAQTYGGRKICFENDEVTEIKRFDTPGFTLMGFKPRSSLKKYFHVKPAQFIYPDEMKVTGSTQAFSALLKKCLERDVTPICKYIPSRNLPPKFVTLLPQAEELDEHKVQVTPPGFHVIFLPCADDFRRVNYVEKPRATADQIDKAKEVIKKLKFKFSSEDFENPVLQNHWRNIEALALERDEVEEPVDHILPSVELFAERAGKALDEFKDMVFPPGYVPGQKRRAPAASTAAKKAKAEDALAGLDVKKEAEAGRLGKLTVAVLRDVIKKEKINTTATRKNDLIDAINDHFGI</sequence>
<dbReference type="Pfam" id="PF11969">
    <property type="entry name" value="DcpS_C"/>
    <property type="match status" value="1"/>
</dbReference>
<evidence type="ECO:0000313" key="13">
    <source>
        <dbReference type="Proteomes" id="UP000694888"/>
    </source>
</evidence>
<dbReference type="NCBIfam" id="TIGR00578">
    <property type="entry name" value="ku70"/>
    <property type="match status" value="1"/>
</dbReference>
<comment type="similarity">
    <text evidence="2">Belongs to the ku70 family.</text>
</comment>
<keyword evidence="3" id="KW-0547">Nucleotide-binding</keyword>
<dbReference type="Pfam" id="PF02735">
    <property type="entry name" value="Ku"/>
    <property type="match status" value="1"/>
</dbReference>
<comment type="subcellular location">
    <subcellularLocation>
        <location evidence="1">Nucleus</location>
    </subcellularLocation>
</comment>
<dbReference type="Pfam" id="PF03730">
    <property type="entry name" value="Ku_C"/>
    <property type="match status" value="1"/>
</dbReference>
<evidence type="ECO:0000256" key="5">
    <source>
        <dbReference type="ARBA" id="ARBA00022801"/>
    </source>
</evidence>
<dbReference type="PIRSF" id="PIRSF003033">
    <property type="entry name" value="Ku70"/>
    <property type="match status" value="1"/>
</dbReference>
<dbReference type="Gene3D" id="3.40.50.410">
    <property type="entry name" value="von Willebrand factor, type A domain"/>
    <property type="match status" value="1"/>
</dbReference>
<evidence type="ECO:0000256" key="1">
    <source>
        <dbReference type="ARBA" id="ARBA00004123"/>
    </source>
</evidence>
<organism evidence="13 14">
    <name type="scientific">Aplysia californica</name>
    <name type="common">California sea hare</name>
    <dbReference type="NCBI Taxonomy" id="6500"/>
    <lineage>
        <taxon>Eukaryota</taxon>
        <taxon>Metazoa</taxon>
        <taxon>Spiralia</taxon>
        <taxon>Lophotrochozoa</taxon>
        <taxon>Mollusca</taxon>
        <taxon>Gastropoda</taxon>
        <taxon>Heterobranchia</taxon>
        <taxon>Euthyneura</taxon>
        <taxon>Tectipleura</taxon>
        <taxon>Aplysiida</taxon>
        <taxon>Aplysioidea</taxon>
        <taxon>Aplysiidae</taxon>
        <taxon>Aplysia</taxon>
    </lineage>
</organism>
<evidence type="ECO:0000313" key="14">
    <source>
        <dbReference type="RefSeq" id="XP_035825175.1"/>
    </source>
</evidence>
<dbReference type="InterPro" id="IPR006164">
    <property type="entry name" value="DNA_bd_Ku70/Ku80"/>
</dbReference>
<evidence type="ECO:0000256" key="9">
    <source>
        <dbReference type="ARBA" id="ARBA00023172"/>
    </source>
</evidence>
<dbReference type="InterPro" id="IPR036361">
    <property type="entry name" value="SAP_dom_sf"/>
</dbReference>
<keyword evidence="7" id="KW-0067">ATP-binding</keyword>
<keyword evidence="13" id="KW-1185">Reference proteome</keyword>
<dbReference type="InterPro" id="IPR036465">
    <property type="entry name" value="vWFA_dom_sf"/>
</dbReference>
<proteinExistence type="inferred from homology"/>
<dbReference type="SUPFAM" id="SSF54197">
    <property type="entry name" value="HIT-like"/>
    <property type="match status" value="1"/>
</dbReference>
<dbReference type="Gene3D" id="3.30.428.10">
    <property type="entry name" value="HIT-like"/>
    <property type="match status" value="1"/>
</dbReference>
<evidence type="ECO:0000256" key="3">
    <source>
        <dbReference type="ARBA" id="ARBA00022741"/>
    </source>
</evidence>
<dbReference type="PANTHER" id="PTHR12604">
    <property type="entry name" value="KU AUTOANTIGEN DNA HELICASE"/>
    <property type="match status" value="1"/>
</dbReference>
<protein>
    <submittedName>
        <fullName evidence="14">X-ray repair cross-complementing protein 6 isoform X1</fullName>
    </submittedName>
</protein>
<keyword evidence="4" id="KW-0227">DNA damage</keyword>